<keyword evidence="10 14" id="KW-0407">Ion channel</keyword>
<proteinExistence type="inferred from homology"/>
<dbReference type="GO" id="GO:0062054">
    <property type="term" value="F:fluoride channel activity"/>
    <property type="evidence" value="ECO:0007669"/>
    <property type="project" value="UniProtKB-UniRule"/>
</dbReference>
<feature type="transmembrane region" description="Helical" evidence="14">
    <location>
        <begin position="6"/>
        <end position="24"/>
    </location>
</feature>
<comment type="similarity">
    <text evidence="11 14">Belongs to the fluoride channel Fluc/FEX (TC 1.A.43) family.</text>
</comment>
<evidence type="ECO:0000256" key="14">
    <source>
        <dbReference type="HAMAP-Rule" id="MF_00454"/>
    </source>
</evidence>
<evidence type="ECO:0000256" key="6">
    <source>
        <dbReference type="ARBA" id="ARBA00022989"/>
    </source>
</evidence>
<feature type="transmembrane region" description="Helical" evidence="14">
    <location>
        <begin position="36"/>
        <end position="56"/>
    </location>
</feature>
<evidence type="ECO:0000313" key="16">
    <source>
        <dbReference type="Proteomes" id="UP000510886"/>
    </source>
</evidence>
<dbReference type="AlphaFoldDB" id="A0A7H9EMM1"/>
<dbReference type="EMBL" id="CP047418">
    <property type="protein sequence ID" value="QLL78547.1"/>
    <property type="molecule type" value="Genomic_DNA"/>
</dbReference>
<evidence type="ECO:0000256" key="8">
    <source>
        <dbReference type="ARBA" id="ARBA00023065"/>
    </source>
</evidence>
<protein>
    <recommendedName>
        <fullName evidence="14">Fluoride-specific ion channel FluC</fullName>
    </recommendedName>
</protein>
<gene>
    <name evidence="14 15" type="primary">crcB</name>
    <name evidence="14" type="synonym">fluC</name>
    <name evidence="15" type="ORF">GTO87_08100</name>
</gene>
<evidence type="ECO:0000256" key="5">
    <source>
        <dbReference type="ARBA" id="ARBA00022723"/>
    </source>
</evidence>
<feature type="binding site" evidence="14">
    <location>
        <position position="74"/>
    </location>
    <ligand>
        <name>Na(+)</name>
        <dbReference type="ChEBI" id="CHEBI:29101"/>
        <note>structural</note>
    </ligand>
</feature>
<feature type="transmembrane region" description="Helical" evidence="14">
    <location>
        <begin position="62"/>
        <end position="83"/>
    </location>
</feature>
<dbReference type="GO" id="GO:0046872">
    <property type="term" value="F:metal ion binding"/>
    <property type="evidence" value="ECO:0007669"/>
    <property type="project" value="UniProtKB-KW"/>
</dbReference>
<evidence type="ECO:0000256" key="13">
    <source>
        <dbReference type="ARBA" id="ARBA00049940"/>
    </source>
</evidence>
<evidence type="ECO:0000313" key="15">
    <source>
        <dbReference type="EMBL" id="QLL78547.1"/>
    </source>
</evidence>
<dbReference type="InterPro" id="IPR003691">
    <property type="entry name" value="FluC"/>
</dbReference>
<evidence type="ECO:0000256" key="3">
    <source>
        <dbReference type="ARBA" id="ARBA00022475"/>
    </source>
</evidence>
<feature type="binding site" evidence="14">
    <location>
        <position position="71"/>
    </location>
    <ligand>
        <name>Na(+)</name>
        <dbReference type="ChEBI" id="CHEBI:29101"/>
        <note>structural</note>
    </ligand>
</feature>
<keyword evidence="6 14" id="KW-1133">Transmembrane helix</keyword>
<feature type="transmembrane region" description="Helical" evidence="14">
    <location>
        <begin position="95"/>
        <end position="114"/>
    </location>
</feature>
<evidence type="ECO:0000256" key="4">
    <source>
        <dbReference type="ARBA" id="ARBA00022692"/>
    </source>
</evidence>
<evidence type="ECO:0000256" key="12">
    <source>
        <dbReference type="ARBA" id="ARBA00035585"/>
    </source>
</evidence>
<evidence type="ECO:0000256" key="7">
    <source>
        <dbReference type="ARBA" id="ARBA00023053"/>
    </source>
</evidence>
<dbReference type="PANTHER" id="PTHR28259:SF16">
    <property type="entry name" value="FLUORIDE-SPECIFIC ION CHANNEL FLUC 2"/>
    <property type="match status" value="1"/>
</dbReference>
<comment type="subcellular location">
    <subcellularLocation>
        <location evidence="1 14">Cell membrane</location>
        <topology evidence="1 14">Multi-pass membrane protein</topology>
    </subcellularLocation>
</comment>
<comment type="catalytic activity">
    <reaction evidence="12">
        <text>fluoride(in) = fluoride(out)</text>
        <dbReference type="Rhea" id="RHEA:76159"/>
        <dbReference type="ChEBI" id="CHEBI:17051"/>
    </reaction>
    <physiologicalReaction direction="left-to-right" evidence="12">
        <dbReference type="Rhea" id="RHEA:76160"/>
    </physiologicalReaction>
</comment>
<evidence type="ECO:0000256" key="10">
    <source>
        <dbReference type="ARBA" id="ARBA00023303"/>
    </source>
</evidence>
<keyword evidence="2 14" id="KW-0813">Transport</keyword>
<sequence>MTYLWICLGASCGSAVRYLIVTWFKTQRWGQTFPYATLIVNLTGAWSLGVLAHHLVATSSAYLLLGTGFMGGYTTFSTMNLELWLQAKSKKWGQLVPYLLLTYGGGVLLAWWGYLL</sequence>
<evidence type="ECO:0000256" key="2">
    <source>
        <dbReference type="ARBA" id="ARBA00022448"/>
    </source>
</evidence>
<comment type="activity regulation">
    <text evidence="14">Na(+) is not transported, but it plays an essential structural role and its presence is essential for fluoride channel function.</text>
</comment>
<keyword evidence="9 14" id="KW-0472">Membrane</keyword>
<dbReference type="PANTHER" id="PTHR28259">
    <property type="entry name" value="FLUORIDE EXPORT PROTEIN 1-RELATED"/>
    <property type="match status" value="1"/>
</dbReference>
<accession>A0A7H9EMM1</accession>
<keyword evidence="5 14" id="KW-0479">Metal-binding</keyword>
<evidence type="ECO:0000256" key="9">
    <source>
        <dbReference type="ARBA" id="ARBA00023136"/>
    </source>
</evidence>
<dbReference type="HAMAP" id="MF_00454">
    <property type="entry name" value="FluC"/>
    <property type="match status" value="1"/>
</dbReference>
<comment type="function">
    <text evidence="13 14">Fluoride-specific ion channel. Important for reducing fluoride concentration in the cell, thus reducing its toxicity.</text>
</comment>
<keyword evidence="7 14" id="KW-0915">Sodium</keyword>
<reference evidence="15 16" key="1">
    <citation type="submission" date="2020-01" db="EMBL/GenBank/DDBJ databases">
        <title>Complete and circular genome sequences of six lactobacillus isolates from horses.</title>
        <authorList>
            <person name="Hassan H.M."/>
        </authorList>
    </citation>
    <scope>NUCLEOTIDE SEQUENCE [LARGE SCALE GENOMIC DNA]</scope>
    <source>
        <strain evidence="15 16">1A</strain>
    </source>
</reference>
<dbReference type="Proteomes" id="UP000510886">
    <property type="component" value="Chromosome"/>
</dbReference>
<keyword evidence="4 14" id="KW-0812">Transmembrane</keyword>
<dbReference type="Pfam" id="PF02537">
    <property type="entry name" value="CRCB"/>
    <property type="match status" value="1"/>
</dbReference>
<dbReference type="GO" id="GO:0005886">
    <property type="term" value="C:plasma membrane"/>
    <property type="evidence" value="ECO:0007669"/>
    <property type="project" value="UniProtKB-SubCell"/>
</dbReference>
<dbReference type="NCBIfam" id="TIGR00494">
    <property type="entry name" value="crcB"/>
    <property type="match status" value="1"/>
</dbReference>
<keyword evidence="8 14" id="KW-0406">Ion transport</keyword>
<evidence type="ECO:0000256" key="1">
    <source>
        <dbReference type="ARBA" id="ARBA00004651"/>
    </source>
</evidence>
<dbReference type="RefSeq" id="WP_180848726.1">
    <property type="nucleotide sequence ID" value="NZ_CAUWBC010000010.1"/>
</dbReference>
<dbReference type="KEGG" id="lsw:GTO87_08100"/>
<evidence type="ECO:0000256" key="11">
    <source>
        <dbReference type="ARBA" id="ARBA00035120"/>
    </source>
</evidence>
<keyword evidence="3 14" id="KW-1003">Cell membrane</keyword>
<name>A0A7H9EMM1_9LACO</name>
<organism evidence="15 16">
    <name type="scientific">Ligilactobacillus saerimneri</name>
    <dbReference type="NCBI Taxonomy" id="228229"/>
    <lineage>
        <taxon>Bacteria</taxon>
        <taxon>Bacillati</taxon>
        <taxon>Bacillota</taxon>
        <taxon>Bacilli</taxon>
        <taxon>Lactobacillales</taxon>
        <taxon>Lactobacillaceae</taxon>
        <taxon>Ligilactobacillus</taxon>
    </lineage>
</organism>
<dbReference type="GO" id="GO:0140114">
    <property type="term" value="P:cellular detoxification of fluoride"/>
    <property type="evidence" value="ECO:0007669"/>
    <property type="project" value="UniProtKB-UniRule"/>
</dbReference>